<accession>A0A9P4GCD5</accession>
<comment type="caution">
    <text evidence="2">The sequence shown here is derived from an EMBL/GenBank/DDBJ whole genome shotgun (WGS) entry which is preliminary data.</text>
</comment>
<dbReference type="Proteomes" id="UP000800039">
    <property type="component" value="Unassembled WGS sequence"/>
</dbReference>
<evidence type="ECO:0000313" key="3">
    <source>
        <dbReference type="Proteomes" id="UP000800039"/>
    </source>
</evidence>
<dbReference type="AlphaFoldDB" id="A0A9P4GCD5"/>
<dbReference type="GeneID" id="63855168"/>
<evidence type="ECO:0000256" key="1">
    <source>
        <dbReference type="SAM" id="SignalP"/>
    </source>
</evidence>
<dbReference type="EMBL" id="ML976617">
    <property type="protein sequence ID" value="KAF1842832.1"/>
    <property type="molecule type" value="Genomic_DNA"/>
</dbReference>
<reference evidence="2" key="1">
    <citation type="submission" date="2020-01" db="EMBL/GenBank/DDBJ databases">
        <authorList>
            <consortium name="DOE Joint Genome Institute"/>
            <person name="Haridas S."/>
            <person name="Albert R."/>
            <person name="Binder M."/>
            <person name="Bloem J."/>
            <person name="Labutti K."/>
            <person name="Salamov A."/>
            <person name="Andreopoulos B."/>
            <person name="Baker S.E."/>
            <person name="Barry K."/>
            <person name="Bills G."/>
            <person name="Bluhm B.H."/>
            <person name="Cannon C."/>
            <person name="Castanera R."/>
            <person name="Culley D.E."/>
            <person name="Daum C."/>
            <person name="Ezra D."/>
            <person name="Gonzalez J.B."/>
            <person name="Henrissat B."/>
            <person name="Kuo A."/>
            <person name="Liang C."/>
            <person name="Lipzen A."/>
            <person name="Lutzoni F."/>
            <person name="Magnuson J."/>
            <person name="Mondo S."/>
            <person name="Nolan M."/>
            <person name="Ohm R."/>
            <person name="Pangilinan J."/>
            <person name="Park H.-J."/>
            <person name="Ramirez L."/>
            <person name="Alfaro M."/>
            <person name="Sun H."/>
            <person name="Tritt A."/>
            <person name="Yoshinaga Y."/>
            <person name="Zwiers L.-H."/>
            <person name="Turgeon B.G."/>
            <person name="Goodwin S.B."/>
            <person name="Spatafora J.W."/>
            <person name="Crous P.W."/>
            <person name="Grigoriev I.V."/>
        </authorList>
    </citation>
    <scope>NUCLEOTIDE SEQUENCE</scope>
    <source>
        <strain evidence="2">CBS 394.84</strain>
    </source>
</reference>
<organism evidence="2 3">
    <name type="scientific">Cucurbitaria berberidis CBS 394.84</name>
    <dbReference type="NCBI Taxonomy" id="1168544"/>
    <lineage>
        <taxon>Eukaryota</taxon>
        <taxon>Fungi</taxon>
        <taxon>Dikarya</taxon>
        <taxon>Ascomycota</taxon>
        <taxon>Pezizomycotina</taxon>
        <taxon>Dothideomycetes</taxon>
        <taxon>Pleosporomycetidae</taxon>
        <taxon>Pleosporales</taxon>
        <taxon>Pleosporineae</taxon>
        <taxon>Cucurbitariaceae</taxon>
        <taxon>Cucurbitaria</taxon>
    </lineage>
</organism>
<sequence>MRLQVLLFTAAGLLAVASSAANLPAGASPSHVRDNKIEAGAPEVHVADLGDDARVKDIVQIARAADPVPQLDCATNCEGPRIASAPYN</sequence>
<feature type="chain" id="PRO_5040367391" evidence="1">
    <location>
        <begin position="21"/>
        <end position="88"/>
    </location>
</feature>
<protein>
    <submittedName>
        <fullName evidence="2">Uncharacterized protein</fullName>
    </submittedName>
</protein>
<keyword evidence="3" id="KW-1185">Reference proteome</keyword>
<gene>
    <name evidence="2" type="ORF">K460DRAFT_418018</name>
</gene>
<dbReference type="RefSeq" id="XP_040785395.1">
    <property type="nucleotide sequence ID" value="XM_040937918.1"/>
</dbReference>
<name>A0A9P4GCD5_9PLEO</name>
<evidence type="ECO:0000313" key="2">
    <source>
        <dbReference type="EMBL" id="KAF1842832.1"/>
    </source>
</evidence>
<proteinExistence type="predicted"/>
<keyword evidence="1" id="KW-0732">Signal</keyword>
<feature type="signal peptide" evidence="1">
    <location>
        <begin position="1"/>
        <end position="20"/>
    </location>
</feature>